<organism evidence="1 2">
    <name type="scientific">Fulvivirga sedimenti</name>
    <dbReference type="NCBI Taxonomy" id="2879465"/>
    <lineage>
        <taxon>Bacteria</taxon>
        <taxon>Pseudomonadati</taxon>
        <taxon>Bacteroidota</taxon>
        <taxon>Cytophagia</taxon>
        <taxon>Cytophagales</taxon>
        <taxon>Fulvivirgaceae</taxon>
        <taxon>Fulvivirga</taxon>
    </lineage>
</organism>
<dbReference type="InterPro" id="IPR021272">
    <property type="entry name" value="DUF2851"/>
</dbReference>
<protein>
    <submittedName>
        <fullName evidence="1">DUF2851 family protein</fullName>
    </submittedName>
</protein>
<keyword evidence="2" id="KW-1185">Reference proteome</keyword>
<dbReference type="RefSeq" id="WP_225697110.1">
    <property type="nucleotide sequence ID" value="NZ_JAIXNE010000001.1"/>
</dbReference>
<sequence>MQERLLHFIWQHQYFDSFNLKTSTGDPVQVIRPGMHNTNRGPDFLNAELLIRGLNWRGSVELHVDASQWDQHGHQSDPLYNNVILHVTWTAGAGVQREDGSSIPALSLQERTPTRILEKYAQLMSGLPHIPCIEQVEEVEDYSFYQALDTQLRRRMEMKARKVLALWHRNNNDWDKTSFEWLTRHFGFGINNESFEILADSLDLKLLFRHRDRIVDVEALIFGMAGFLEQKRTADDYHTTLKNEFQFLRYKYGLKPRIHDFEWKFLRLRPSNFPTVRLAQLSALISRSDNLFHTMLDNDVFLSESNTRPSSYWQSHYNFGKKRKFPHGGMGLRSRNELMMNTILPLHWAYTYSKGDHFKMGEIFTRLYRIPAERNRITRLWDRAGVDMKTALDSQSYLALFKHQCSRRKCLDCPVGINLLKRI</sequence>
<proteinExistence type="predicted"/>
<evidence type="ECO:0000313" key="1">
    <source>
        <dbReference type="EMBL" id="MCA6074003.1"/>
    </source>
</evidence>
<evidence type="ECO:0000313" key="2">
    <source>
        <dbReference type="Proteomes" id="UP001139409"/>
    </source>
</evidence>
<accession>A0A9X1HND7</accession>
<dbReference type="Proteomes" id="UP001139409">
    <property type="component" value="Unassembled WGS sequence"/>
</dbReference>
<gene>
    <name evidence="1" type="ORF">LDX50_03940</name>
</gene>
<dbReference type="Pfam" id="PF11013">
    <property type="entry name" value="DUF2851"/>
    <property type="match status" value="1"/>
</dbReference>
<dbReference type="AlphaFoldDB" id="A0A9X1HND7"/>
<dbReference type="EMBL" id="JAIXNE010000001">
    <property type="protein sequence ID" value="MCA6074003.1"/>
    <property type="molecule type" value="Genomic_DNA"/>
</dbReference>
<name>A0A9X1HND7_9BACT</name>
<comment type="caution">
    <text evidence="1">The sequence shown here is derived from an EMBL/GenBank/DDBJ whole genome shotgun (WGS) entry which is preliminary data.</text>
</comment>
<reference evidence="1" key="1">
    <citation type="submission" date="2021-09" db="EMBL/GenBank/DDBJ databases">
        <title>Fulvivirga sp. isolated from coastal sediment.</title>
        <authorList>
            <person name="Yu H."/>
        </authorList>
    </citation>
    <scope>NUCLEOTIDE SEQUENCE</scope>
    <source>
        <strain evidence="1">1062</strain>
    </source>
</reference>